<dbReference type="EMBL" id="CH474027">
    <property type="protein sequence ID" value="EDL76585.1"/>
    <property type="molecule type" value="Genomic_DNA"/>
</dbReference>
<proteinExistence type="predicted"/>
<name>A6K7P2_RAT</name>
<dbReference type="AlphaFoldDB" id="A6K7P2"/>
<evidence type="ECO:0000313" key="1">
    <source>
        <dbReference type="EMBL" id="EDL76585.1"/>
    </source>
</evidence>
<gene>
    <name evidence="1" type="ORF">rCG_59226</name>
</gene>
<accession>A6K7P2</accession>
<sequence>MSVHCALALFTMSSLECTNTFVRIR</sequence>
<protein>
    <submittedName>
        <fullName evidence="1">RCG59226</fullName>
    </submittedName>
</protein>
<reference evidence="2" key="1">
    <citation type="submission" date="2005-09" db="EMBL/GenBank/DDBJ databases">
        <authorList>
            <person name="Mural R.J."/>
            <person name="Li P.W."/>
            <person name="Adams M.D."/>
            <person name="Amanatides P.G."/>
            <person name="Baden-Tillson H."/>
            <person name="Barnstead M."/>
            <person name="Chin S.H."/>
            <person name="Dew I."/>
            <person name="Evans C.A."/>
            <person name="Ferriera S."/>
            <person name="Flanigan M."/>
            <person name="Fosler C."/>
            <person name="Glodek A."/>
            <person name="Gu Z."/>
            <person name="Holt R.A."/>
            <person name="Jennings D."/>
            <person name="Kraft C.L."/>
            <person name="Lu F."/>
            <person name="Nguyen T."/>
            <person name="Nusskern D.R."/>
            <person name="Pfannkoch C.M."/>
            <person name="Sitter C."/>
            <person name="Sutton G.G."/>
            <person name="Venter J.C."/>
            <person name="Wang Z."/>
            <person name="Woodage T."/>
            <person name="Zheng X.H."/>
            <person name="Zhong F."/>
        </authorList>
    </citation>
    <scope>NUCLEOTIDE SEQUENCE [LARGE SCALE GENOMIC DNA]</scope>
    <source>
        <strain>BN</strain>
        <strain evidence="2">Sprague-Dawley</strain>
    </source>
</reference>
<organism evidence="1 2">
    <name type="scientific">Rattus norvegicus</name>
    <name type="common">Rat</name>
    <dbReference type="NCBI Taxonomy" id="10116"/>
    <lineage>
        <taxon>Eukaryota</taxon>
        <taxon>Metazoa</taxon>
        <taxon>Chordata</taxon>
        <taxon>Craniata</taxon>
        <taxon>Vertebrata</taxon>
        <taxon>Euteleostomi</taxon>
        <taxon>Mammalia</taxon>
        <taxon>Eutheria</taxon>
        <taxon>Euarchontoglires</taxon>
        <taxon>Glires</taxon>
        <taxon>Rodentia</taxon>
        <taxon>Myomorpha</taxon>
        <taxon>Muroidea</taxon>
        <taxon>Muridae</taxon>
        <taxon>Murinae</taxon>
        <taxon>Rattus</taxon>
    </lineage>
</organism>
<dbReference type="Proteomes" id="UP000234681">
    <property type="component" value="Chromosome 7"/>
</dbReference>
<evidence type="ECO:0000313" key="2">
    <source>
        <dbReference type="Proteomes" id="UP000234681"/>
    </source>
</evidence>